<dbReference type="PANTHER" id="PTHR10984">
    <property type="entry name" value="ENDOPLASMIC RETICULUM-GOLGI INTERMEDIATE COMPARTMENT PROTEIN"/>
    <property type="match status" value="1"/>
</dbReference>
<keyword evidence="5 6" id="KW-0472">Membrane</keyword>
<accession>A0A1W4WFI3</accession>
<dbReference type="GO" id="GO:0006890">
    <property type="term" value="P:retrograde vesicle-mediated transport, Golgi to endoplasmic reticulum"/>
    <property type="evidence" value="ECO:0007669"/>
    <property type="project" value="TreeGrafter"/>
</dbReference>
<evidence type="ECO:0000259" key="7">
    <source>
        <dbReference type="Pfam" id="PF07970"/>
    </source>
</evidence>
<dbReference type="InterPro" id="IPR012936">
    <property type="entry name" value="Erv_C"/>
</dbReference>
<sequence length="386" mass="44591">METDKLTLIRQRPSKFSKIKELDFFPKLDETYKETSPVGGMVSVVCFGIIFWLIYSEINYYLHSKLIFKFSPDTDFDAKLKLNVDITVATPCHAIGADVVDDTSEHIITTDFIKEEDTWFELSPNQRQYFDHKNFMNSYLCEEYHAVQDLLWRSEFSSVYSDMPEREDKPKRPHDACRIHGSLILNKVEGLFHIIAGRTVELPRGHLHLNIFDSNFNFSHRINRLSFGDPSPGIVHPLEGDEQITEQRNTLYQYFIEVVPTNIQTFMSNMDTFQYSVKSLTREINHDSGSHGVPGIFIKYDMSSLKVTVRQERDHLGMFLARLCSVVGGVYVCSGFINALLQFLANIILCKWEFKKVTDVNEKPKSVFHQNISTHASNNTKTLEVY</sequence>
<dbReference type="KEGG" id="apln:108732762"/>
<organism evidence="9 10">
    <name type="scientific">Agrilus planipennis</name>
    <name type="common">Emerald ash borer</name>
    <name type="synonym">Agrilus marcopoli</name>
    <dbReference type="NCBI Taxonomy" id="224129"/>
    <lineage>
        <taxon>Eukaryota</taxon>
        <taxon>Metazoa</taxon>
        <taxon>Ecdysozoa</taxon>
        <taxon>Arthropoda</taxon>
        <taxon>Hexapoda</taxon>
        <taxon>Insecta</taxon>
        <taxon>Pterygota</taxon>
        <taxon>Neoptera</taxon>
        <taxon>Endopterygota</taxon>
        <taxon>Coleoptera</taxon>
        <taxon>Polyphaga</taxon>
        <taxon>Elateriformia</taxon>
        <taxon>Buprestoidea</taxon>
        <taxon>Buprestidae</taxon>
        <taxon>Agrilinae</taxon>
        <taxon>Agrilus</taxon>
    </lineage>
</organism>
<proteinExistence type="inferred from homology"/>
<feature type="domain" description="Endoplasmic reticulum vesicle transporter C-terminal" evidence="7">
    <location>
        <begin position="171"/>
        <end position="337"/>
    </location>
</feature>
<reference evidence="10" key="1">
    <citation type="submission" date="2025-08" db="UniProtKB">
        <authorList>
            <consortium name="RefSeq"/>
        </authorList>
    </citation>
    <scope>IDENTIFICATION</scope>
    <source>
        <tissue evidence="10">Entire body</tissue>
    </source>
</reference>
<dbReference type="FunCoup" id="A0A1W4WFI3">
    <property type="interactions" value="1230"/>
</dbReference>
<comment type="similarity">
    <text evidence="2">Belongs to the ERGIC family.</text>
</comment>
<protein>
    <submittedName>
        <fullName evidence="10">Endoplasmic reticulum-Golgi intermediate compartment protein 2</fullName>
    </submittedName>
</protein>
<dbReference type="Pfam" id="PF07970">
    <property type="entry name" value="COPIIcoated_ERV"/>
    <property type="match status" value="1"/>
</dbReference>
<gene>
    <name evidence="10" type="primary">LOC108732762</name>
</gene>
<dbReference type="GO" id="GO:0033116">
    <property type="term" value="C:endoplasmic reticulum-Golgi intermediate compartment membrane"/>
    <property type="evidence" value="ECO:0007669"/>
    <property type="project" value="UniProtKB-SubCell"/>
</dbReference>
<dbReference type="PANTHER" id="PTHR10984:SF30">
    <property type="entry name" value="ENDOPLASMIC RETICULUM-GOLGI INTERMEDIATE COMPARTMENT PROTEIN 2"/>
    <property type="match status" value="1"/>
</dbReference>
<dbReference type="InParanoid" id="A0A1W4WFI3"/>
<evidence type="ECO:0000259" key="8">
    <source>
        <dbReference type="Pfam" id="PF13850"/>
    </source>
</evidence>
<dbReference type="GO" id="GO:0006888">
    <property type="term" value="P:endoplasmic reticulum to Golgi vesicle-mediated transport"/>
    <property type="evidence" value="ECO:0007669"/>
    <property type="project" value="TreeGrafter"/>
</dbReference>
<dbReference type="RefSeq" id="XP_018319222.1">
    <property type="nucleotide sequence ID" value="XM_018463720.2"/>
</dbReference>
<dbReference type="GeneID" id="108732762"/>
<dbReference type="InterPro" id="IPR045888">
    <property type="entry name" value="Erv"/>
</dbReference>
<name>A0A1W4WFI3_AGRPL</name>
<evidence type="ECO:0000256" key="2">
    <source>
        <dbReference type="ARBA" id="ARBA00005648"/>
    </source>
</evidence>
<keyword evidence="4 6" id="KW-1133">Transmembrane helix</keyword>
<dbReference type="InterPro" id="IPR039542">
    <property type="entry name" value="Erv_N"/>
</dbReference>
<feature type="domain" description="Endoplasmic reticulum vesicle transporter N-terminal" evidence="8">
    <location>
        <begin position="19"/>
        <end position="107"/>
    </location>
</feature>
<dbReference type="Pfam" id="PF13850">
    <property type="entry name" value="ERGIC_N"/>
    <property type="match status" value="1"/>
</dbReference>
<evidence type="ECO:0000256" key="1">
    <source>
        <dbReference type="ARBA" id="ARBA00004457"/>
    </source>
</evidence>
<evidence type="ECO:0000313" key="10">
    <source>
        <dbReference type="RefSeq" id="XP_018319222.1"/>
    </source>
</evidence>
<evidence type="ECO:0000256" key="6">
    <source>
        <dbReference type="SAM" id="Phobius"/>
    </source>
</evidence>
<dbReference type="OrthoDB" id="5541786at2759"/>
<comment type="subcellular location">
    <subcellularLocation>
        <location evidence="1">Endoplasmic reticulum-Golgi intermediate compartment membrane</location>
        <topology evidence="1">Multi-pass membrane protein</topology>
    </subcellularLocation>
</comment>
<evidence type="ECO:0000313" key="9">
    <source>
        <dbReference type="Proteomes" id="UP000192223"/>
    </source>
</evidence>
<feature type="transmembrane region" description="Helical" evidence="6">
    <location>
        <begin position="38"/>
        <end position="55"/>
    </location>
</feature>
<dbReference type="GO" id="GO:0005783">
    <property type="term" value="C:endoplasmic reticulum"/>
    <property type="evidence" value="ECO:0007669"/>
    <property type="project" value="TreeGrafter"/>
</dbReference>
<evidence type="ECO:0000256" key="3">
    <source>
        <dbReference type="ARBA" id="ARBA00022692"/>
    </source>
</evidence>
<keyword evidence="3 6" id="KW-0812">Transmembrane</keyword>
<dbReference type="Proteomes" id="UP000192223">
    <property type="component" value="Unplaced"/>
</dbReference>
<dbReference type="STRING" id="224129.A0A1W4WFI3"/>
<dbReference type="AlphaFoldDB" id="A0A1W4WFI3"/>
<evidence type="ECO:0000256" key="5">
    <source>
        <dbReference type="ARBA" id="ARBA00023136"/>
    </source>
</evidence>
<keyword evidence="9" id="KW-1185">Reference proteome</keyword>
<feature type="transmembrane region" description="Helical" evidence="6">
    <location>
        <begin position="319"/>
        <end position="341"/>
    </location>
</feature>
<dbReference type="GO" id="GO:0030134">
    <property type="term" value="C:COPII-coated ER to Golgi transport vesicle"/>
    <property type="evidence" value="ECO:0007669"/>
    <property type="project" value="TreeGrafter"/>
</dbReference>
<evidence type="ECO:0000256" key="4">
    <source>
        <dbReference type="ARBA" id="ARBA00022989"/>
    </source>
</evidence>